<dbReference type="PANTHER" id="PTHR30363:SF44">
    <property type="entry name" value="AGA OPERON TRANSCRIPTIONAL REPRESSOR-RELATED"/>
    <property type="match status" value="1"/>
</dbReference>
<dbReference type="InterPro" id="IPR018356">
    <property type="entry name" value="Tscrpt_reg_HTH_DeoR_CS"/>
</dbReference>
<dbReference type="GO" id="GO:0003677">
    <property type="term" value="F:DNA binding"/>
    <property type="evidence" value="ECO:0007669"/>
    <property type="project" value="UniProtKB-KW"/>
</dbReference>
<dbReference type="PROSITE" id="PS00894">
    <property type="entry name" value="HTH_DEOR_1"/>
    <property type="match status" value="1"/>
</dbReference>
<dbReference type="EMBL" id="JADBEM010000001">
    <property type="protein sequence ID" value="MBE1611549.1"/>
    <property type="molecule type" value="Genomic_DNA"/>
</dbReference>
<dbReference type="GO" id="GO:0003700">
    <property type="term" value="F:DNA-binding transcription factor activity"/>
    <property type="evidence" value="ECO:0007669"/>
    <property type="project" value="InterPro"/>
</dbReference>
<dbReference type="SUPFAM" id="SSF46785">
    <property type="entry name" value="Winged helix' DNA-binding domain"/>
    <property type="match status" value="1"/>
</dbReference>
<dbReference type="SMART" id="SM00420">
    <property type="entry name" value="HTH_DEOR"/>
    <property type="match status" value="1"/>
</dbReference>
<keyword evidence="1" id="KW-0805">Transcription regulation</keyword>
<keyword evidence="3" id="KW-0804">Transcription</keyword>
<dbReference type="Pfam" id="PF00455">
    <property type="entry name" value="DeoRC"/>
    <property type="match status" value="1"/>
</dbReference>
<evidence type="ECO:0000313" key="6">
    <source>
        <dbReference type="Proteomes" id="UP000638648"/>
    </source>
</evidence>
<proteinExistence type="predicted"/>
<protein>
    <submittedName>
        <fullName evidence="5">DeoR/GlpR family transcriptional regulator of sugar metabolism</fullName>
    </submittedName>
</protein>
<sequence length="261" mass="28463">MTVDGRHESPEERQERLAEFVLGRGKSTAQELAPMFGVSLMTIHRDLDELAERGVVRKFRGGVTAQPSGVFESNVAYRRKSMLTQKQAIARHAARHVESGMSLILDDSTTAFALVAHLAPARPLHVGTNFLPAMRELSRVRGVGLTGFGGDYDPLHDSFLGVTCVEAVQSLRVDAVFVSTSALSGGFAYHQEERIVAVKRAMLEVAAVRYLLLDHTKLGRTALHRLVPVDAFDVVIVDAGADRNVVAELKSHDVRVEVAGE</sequence>
<organism evidence="5 6">
    <name type="scientific">Actinopolymorpha pittospori</name>
    <dbReference type="NCBI Taxonomy" id="648752"/>
    <lineage>
        <taxon>Bacteria</taxon>
        <taxon>Bacillati</taxon>
        <taxon>Actinomycetota</taxon>
        <taxon>Actinomycetes</taxon>
        <taxon>Propionibacteriales</taxon>
        <taxon>Actinopolymorphaceae</taxon>
        <taxon>Actinopolymorpha</taxon>
    </lineage>
</organism>
<dbReference type="RefSeq" id="WP_192754745.1">
    <property type="nucleotide sequence ID" value="NZ_BAABJL010000210.1"/>
</dbReference>
<dbReference type="InterPro" id="IPR036390">
    <property type="entry name" value="WH_DNA-bd_sf"/>
</dbReference>
<gene>
    <name evidence="5" type="ORF">HEB94_008397</name>
</gene>
<dbReference type="AlphaFoldDB" id="A0A927N3S4"/>
<dbReference type="InterPro" id="IPR014036">
    <property type="entry name" value="DeoR-like_C"/>
</dbReference>
<dbReference type="PROSITE" id="PS51000">
    <property type="entry name" value="HTH_DEOR_2"/>
    <property type="match status" value="1"/>
</dbReference>
<evidence type="ECO:0000256" key="3">
    <source>
        <dbReference type="ARBA" id="ARBA00023163"/>
    </source>
</evidence>
<dbReference type="InterPro" id="IPR050313">
    <property type="entry name" value="Carb_Metab_HTH_regulators"/>
</dbReference>
<dbReference type="Pfam" id="PF08220">
    <property type="entry name" value="HTH_DeoR"/>
    <property type="match status" value="1"/>
</dbReference>
<dbReference type="SMART" id="SM01134">
    <property type="entry name" value="DeoRC"/>
    <property type="match status" value="1"/>
</dbReference>
<name>A0A927N3S4_9ACTN</name>
<reference evidence="5" key="1">
    <citation type="submission" date="2020-10" db="EMBL/GenBank/DDBJ databases">
        <title>Sequencing the genomes of 1000 actinobacteria strains.</title>
        <authorList>
            <person name="Klenk H.-P."/>
        </authorList>
    </citation>
    <scope>NUCLEOTIDE SEQUENCE</scope>
    <source>
        <strain evidence="5">DSM 45354</strain>
    </source>
</reference>
<dbReference type="Proteomes" id="UP000638648">
    <property type="component" value="Unassembled WGS sequence"/>
</dbReference>
<feature type="domain" description="HTH deoR-type" evidence="4">
    <location>
        <begin position="10"/>
        <end position="65"/>
    </location>
</feature>
<accession>A0A927N3S4</accession>
<evidence type="ECO:0000259" key="4">
    <source>
        <dbReference type="PROSITE" id="PS51000"/>
    </source>
</evidence>
<dbReference type="PRINTS" id="PR00037">
    <property type="entry name" value="HTHLACR"/>
</dbReference>
<dbReference type="PANTHER" id="PTHR30363">
    <property type="entry name" value="HTH-TYPE TRANSCRIPTIONAL REGULATOR SRLR-RELATED"/>
    <property type="match status" value="1"/>
</dbReference>
<evidence type="ECO:0000256" key="1">
    <source>
        <dbReference type="ARBA" id="ARBA00023015"/>
    </source>
</evidence>
<comment type="caution">
    <text evidence="5">The sequence shown here is derived from an EMBL/GenBank/DDBJ whole genome shotgun (WGS) entry which is preliminary data.</text>
</comment>
<dbReference type="SUPFAM" id="SSF100950">
    <property type="entry name" value="NagB/RpiA/CoA transferase-like"/>
    <property type="match status" value="1"/>
</dbReference>
<keyword evidence="2" id="KW-0238">DNA-binding</keyword>
<evidence type="ECO:0000313" key="5">
    <source>
        <dbReference type="EMBL" id="MBE1611549.1"/>
    </source>
</evidence>
<dbReference type="InterPro" id="IPR037171">
    <property type="entry name" value="NagB/RpiA_transferase-like"/>
</dbReference>
<evidence type="ECO:0000256" key="2">
    <source>
        <dbReference type="ARBA" id="ARBA00023125"/>
    </source>
</evidence>
<dbReference type="InterPro" id="IPR001034">
    <property type="entry name" value="DeoR_HTH"/>
</dbReference>
<keyword evidence="6" id="KW-1185">Reference proteome</keyword>
<dbReference type="InterPro" id="IPR036388">
    <property type="entry name" value="WH-like_DNA-bd_sf"/>
</dbReference>
<dbReference type="Gene3D" id="1.10.10.10">
    <property type="entry name" value="Winged helix-like DNA-binding domain superfamily/Winged helix DNA-binding domain"/>
    <property type="match status" value="1"/>
</dbReference>